<sequence>MPLVSTPSRSINTGTSSILLPHFVCVGGRPKEMRQQSRAYFRIKAGINDLITVLEGDGVDIYRIFYMARVYSYAAKSVDNWWCLIYNVVCLVRAVELSCRLRITHRINNDRSHDTKLAHVVSSSLPVHIGNAFVSHLVSSSFWRVGNLLKPPTLPLSLPRRRLLSAFELIPAMDAGAVEAPLVAATDGCEEKDLDSALRCLEGFLSLLGFPDSSFRARLASSWAAFFLLGIVVPSTSILLSHFSRSACDEYKVQQFELCVLLSQVSLAAVSLACISRNLLKYGIRRFLFVDQHHGHVERFQKEYVRKIQEFFHLLLRWILPCFIVMAARETVHFVYTFHESAWISTAILVASMLSWVYLTIILLSACMLFNLVCNLQIIHFEDFGKFLERDVETYLCLEEHMRLRFYLSKISHRFRIFLLLLFLAVTVSQFVTLFQTTGYSGNINFTNAGSLAVSSVVQVVVVVLCLNAASKISHRAQGIASLASRWHAYATCCPSGSQMRTANSSSNIEFVVASSFLKDYSESDLESLENVTIHSNSQLASLTSYHKRQALVIYLQSNPGGITIFGWTVDRTLVNTIFFLELTLVLFVLGKTIVFPSL</sequence>
<gene>
    <name evidence="2" type="ORF">ZIOFF_062480</name>
</gene>
<dbReference type="PANTHER" id="PTHR31963">
    <property type="entry name" value="RAS GUANINE NUCLEOTIDE EXCHANGE FACTOR K"/>
    <property type="match status" value="1"/>
</dbReference>
<keyword evidence="3" id="KW-1185">Reference proteome</keyword>
<feature type="transmembrane region" description="Helical" evidence="1">
    <location>
        <begin position="314"/>
        <end position="336"/>
    </location>
</feature>
<keyword evidence="1" id="KW-0812">Transmembrane</keyword>
<dbReference type="EMBL" id="JACMSC010000017">
    <property type="protein sequence ID" value="KAG6479030.1"/>
    <property type="molecule type" value="Genomic_DNA"/>
</dbReference>
<feature type="transmembrane region" description="Helical" evidence="1">
    <location>
        <begin position="415"/>
        <end position="437"/>
    </location>
</feature>
<dbReference type="Pfam" id="PF12056">
    <property type="entry name" value="DUF3537"/>
    <property type="match status" value="1"/>
</dbReference>
<protein>
    <submittedName>
        <fullName evidence="2">Uncharacterized protein</fullName>
    </submittedName>
</protein>
<keyword evidence="1" id="KW-1133">Transmembrane helix</keyword>
<feature type="transmembrane region" description="Helical" evidence="1">
    <location>
        <begin position="223"/>
        <end position="243"/>
    </location>
</feature>
<organism evidence="2 3">
    <name type="scientific">Zingiber officinale</name>
    <name type="common">Ginger</name>
    <name type="synonym">Amomum zingiber</name>
    <dbReference type="NCBI Taxonomy" id="94328"/>
    <lineage>
        <taxon>Eukaryota</taxon>
        <taxon>Viridiplantae</taxon>
        <taxon>Streptophyta</taxon>
        <taxon>Embryophyta</taxon>
        <taxon>Tracheophyta</taxon>
        <taxon>Spermatophyta</taxon>
        <taxon>Magnoliopsida</taxon>
        <taxon>Liliopsida</taxon>
        <taxon>Zingiberales</taxon>
        <taxon>Zingiberaceae</taxon>
        <taxon>Zingiber</taxon>
    </lineage>
</organism>
<comment type="caution">
    <text evidence="2">The sequence shown here is derived from an EMBL/GenBank/DDBJ whole genome shotgun (WGS) entry which is preliminary data.</text>
</comment>
<name>A0A8J5F0E9_ZINOF</name>
<feature type="transmembrane region" description="Helical" evidence="1">
    <location>
        <begin position="449"/>
        <end position="470"/>
    </location>
</feature>
<dbReference type="AlphaFoldDB" id="A0A8J5F0E9"/>
<keyword evidence="1" id="KW-0472">Membrane</keyword>
<dbReference type="Proteomes" id="UP000734854">
    <property type="component" value="Unassembled WGS sequence"/>
</dbReference>
<proteinExistence type="predicted"/>
<evidence type="ECO:0000313" key="3">
    <source>
        <dbReference type="Proteomes" id="UP000734854"/>
    </source>
</evidence>
<reference evidence="2 3" key="1">
    <citation type="submission" date="2020-08" db="EMBL/GenBank/DDBJ databases">
        <title>Plant Genome Project.</title>
        <authorList>
            <person name="Zhang R.-G."/>
        </authorList>
    </citation>
    <scope>NUCLEOTIDE SEQUENCE [LARGE SCALE GENOMIC DNA]</scope>
    <source>
        <tissue evidence="2">Rhizome</tissue>
    </source>
</reference>
<evidence type="ECO:0000313" key="2">
    <source>
        <dbReference type="EMBL" id="KAG6479030.1"/>
    </source>
</evidence>
<accession>A0A8J5F0E9</accession>
<dbReference type="InterPro" id="IPR021924">
    <property type="entry name" value="DUF3537"/>
</dbReference>
<dbReference type="PANTHER" id="PTHR31963:SF2">
    <property type="entry name" value="ZINC FINGER CONSTANS-LIKE PROTEIN (DUF3537)"/>
    <property type="match status" value="1"/>
</dbReference>
<evidence type="ECO:0000256" key="1">
    <source>
        <dbReference type="SAM" id="Phobius"/>
    </source>
</evidence>
<feature type="transmembrane region" description="Helical" evidence="1">
    <location>
        <begin position="342"/>
        <end position="370"/>
    </location>
</feature>
<feature type="transmembrane region" description="Helical" evidence="1">
    <location>
        <begin position="574"/>
        <end position="596"/>
    </location>
</feature>